<dbReference type="Gene3D" id="2.30.30.1060">
    <property type="match status" value="1"/>
</dbReference>
<reference evidence="2 3" key="1">
    <citation type="submission" date="2024-02" db="EMBL/GenBank/DDBJ databases">
        <title>De novo assembly and annotation of 12 fungi associated with fruit tree decline syndrome in Ontario, Canada.</title>
        <authorList>
            <person name="Sulman M."/>
            <person name="Ellouze W."/>
            <person name="Ilyukhin E."/>
        </authorList>
    </citation>
    <scope>NUCLEOTIDE SEQUENCE [LARGE SCALE GENOMIC DNA]</scope>
    <source>
        <strain evidence="2 3">M11/M66-122</strain>
    </source>
</reference>
<gene>
    <name evidence="2" type="ORF">SLS62_011398</name>
</gene>
<evidence type="ECO:0000259" key="1">
    <source>
        <dbReference type="Pfam" id="PF11160"/>
    </source>
</evidence>
<sequence length="73" mass="8281">RTAISKFKMPEQVRDKNDEPIQEGDHVYTRIRGGRHEGDVDKVVTAKAEAEKEGVKNPPKVYICLFARLSSIK</sequence>
<name>A0AAN9YDQ1_9PEZI</name>
<dbReference type="EMBL" id="JAKJXP020000210">
    <property type="protein sequence ID" value="KAK7738432.1"/>
    <property type="molecule type" value="Genomic_DNA"/>
</dbReference>
<dbReference type="InterPro" id="IPR021331">
    <property type="entry name" value="Hva1_TUDOR"/>
</dbReference>
<protein>
    <recommendedName>
        <fullName evidence="1">Hypervirulence associated protein TUDOR domain-containing protein</fullName>
    </recommendedName>
</protein>
<keyword evidence="3" id="KW-1185">Reference proteome</keyword>
<dbReference type="Pfam" id="PF11160">
    <property type="entry name" value="Hva1_TUDOR"/>
    <property type="match status" value="1"/>
</dbReference>
<evidence type="ECO:0000313" key="2">
    <source>
        <dbReference type="EMBL" id="KAK7738432.1"/>
    </source>
</evidence>
<comment type="caution">
    <text evidence="2">The sequence shown here is derived from an EMBL/GenBank/DDBJ whole genome shotgun (WGS) entry which is preliminary data.</text>
</comment>
<accession>A0AAN9YDQ1</accession>
<dbReference type="AlphaFoldDB" id="A0AAN9YDQ1"/>
<organism evidence="2 3">
    <name type="scientific">Diatrype stigma</name>
    <dbReference type="NCBI Taxonomy" id="117547"/>
    <lineage>
        <taxon>Eukaryota</taxon>
        <taxon>Fungi</taxon>
        <taxon>Dikarya</taxon>
        <taxon>Ascomycota</taxon>
        <taxon>Pezizomycotina</taxon>
        <taxon>Sordariomycetes</taxon>
        <taxon>Xylariomycetidae</taxon>
        <taxon>Xylariales</taxon>
        <taxon>Diatrypaceae</taxon>
        <taxon>Diatrype</taxon>
    </lineage>
</organism>
<evidence type="ECO:0000313" key="3">
    <source>
        <dbReference type="Proteomes" id="UP001320420"/>
    </source>
</evidence>
<feature type="non-terminal residue" evidence="2">
    <location>
        <position position="1"/>
    </location>
</feature>
<dbReference type="Proteomes" id="UP001320420">
    <property type="component" value="Unassembled WGS sequence"/>
</dbReference>
<proteinExistence type="predicted"/>
<feature type="domain" description="Hypervirulence associated protein TUDOR" evidence="1">
    <location>
        <begin position="24"/>
        <end position="63"/>
    </location>
</feature>